<organism evidence="2 3">
    <name type="scientific">Lactiplantibacillus mudanjiangensis</name>
    <dbReference type="NCBI Taxonomy" id="1296538"/>
    <lineage>
        <taxon>Bacteria</taxon>
        <taxon>Bacillati</taxon>
        <taxon>Bacillota</taxon>
        <taxon>Bacilli</taxon>
        <taxon>Lactobacillales</taxon>
        <taxon>Lactobacillaceae</taxon>
        <taxon>Lactiplantibacillus</taxon>
    </lineage>
</organism>
<evidence type="ECO:0000313" key="3">
    <source>
        <dbReference type="Proteomes" id="UP000289996"/>
    </source>
</evidence>
<accession>A0A660E2Q0</accession>
<name>A0A660E2Q0_9LACO</name>
<proteinExistence type="predicted"/>
<dbReference type="EMBL" id="UYIG01000142">
    <property type="protein sequence ID" value="VDG29616.1"/>
    <property type="molecule type" value="Genomic_DNA"/>
</dbReference>
<keyword evidence="3" id="KW-1185">Reference proteome</keyword>
<gene>
    <name evidence="2" type="ORF">MUDAN_MDHGFNIF_03530</name>
</gene>
<feature type="domain" description="SHOCT" evidence="1">
    <location>
        <begin position="159"/>
        <end position="186"/>
    </location>
</feature>
<dbReference type="RefSeq" id="WP_225426041.1">
    <property type="nucleotide sequence ID" value="NZ_UYIG01000142.1"/>
</dbReference>
<dbReference type="Proteomes" id="UP000289996">
    <property type="component" value="Unassembled WGS sequence"/>
</dbReference>
<reference evidence="2 3" key="1">
    <citation type="submission" date="2018-11" db="EMBL/GenBank/DDBJ databases">
        <authorList>
            <person name="Wuyts S."/>
        </authorList>
    </citation>
    <scope>NUCLEOTIDE SEQUENCE [LARGE SCALE GENOMIC DNA]</scope>
    <source>
        <strain evidence="2">Lactobacillus mudanjiangensis AMBF249</strain>
    </source>
</reference>
<dbReference type="AlphaFoldDB" id="A0A660E2Q0"/>
<protein>
    <recommendedName>
        <fullName evidence="1">SHOCT domain-containing protein</fullName>
    </recommendedName>
</protein>
<dbReference type="Pfam" id="PF09851">
    <property type="entry name" value="SHOCT"/>
    <property type="match status" value="1"/>
</dbReference>
<evidence type="ECO:0000313" key="2">
    <source>
        <dbReference type="EMBL" id="VDG29616.1"/>
    </source>
</evidence>
<dbReference type="InterPro" id="IPR018649">
    <property type="entry name" value="SHOCT"/>
</dbReference>
<evidence type="ECO:0000259" key="1">
    <source>
        <dbReference type="Pfam" id="PF09851"/>
    </source>
</evidence>
<sequence length="188" mass="20939">MEFDYADTRVQKAYLNELLKVINTLGIDDTQVMIALKGAYKEYLITTGDEVIIAKTGYMTGHTFGYNVFRMPYQNITSVTVNFHLRTGYFEVAGGGVQSSPKSYWAQDETSSAKAPNTITLSDKYLKDAFTDAANIINKYVALSHQQGIQPVAATDPAEEIRKYKQLADDGIISNEEFEAKKNQLLGL</sequence>